<proteinExistence type="predicted"/>
<sequence length="183" mass="20329">MWRVKNEESSGWLQLPLASLLWTFLNNHLKCIEDAYGGPFDLGVTVPSSKQRNGLNHLDDLLSCIKRWPIAWRQGVLTKTRRESAAERRQRIVPDLFAADSDVNGKRILLLDDTFTSGGTMASAAHALRDAGAACVIGIAFGRQLNASREEARDLLAELPQRPLDLETCPVHGLSDFDLFLMS</sequence>
<dbReference type="RefSeq" id="WP_395758817.1">
    <property type="nucleotide sequence ID" value="NZ_CP109207.1"/>
</dbReference>
<reference evidence="2" key="1">
    <citation type="submission" date="2022-10" db="EMBL/GenBank/DDBJ databases">
        <title>The complete genomes of actinobacterial strains from the NBC collection.</title>
        <authorList>
            <person name="Joergensen T.S."/>
            <person name="Alvarez Arevalo M."/>
            <person name="Sterndorff E.B."/>
            <person name="Faurdal D."/>
            <person name="Vuksanovic O."/>
            <person name="Mourched A.-S."/>
            <person name="Charusanti P."/>
            <person name="Shaw S."/>
            <person name="Blin K."/>
            <person name="Weber T."/>
        </authorList>
    </citation>
    <scope>NUCLEOTIDE SEQUENCE [LARGE SCALE GENOMIC DNA]</scope>
    <source>
        <strain evidence="2">NBC 01686</strain>
    </source>
</reference>
<dbReference type="SUPFAM" id="SSF53271">
    <property type="entry name" value="PRTase-like"/>
    <property type="match status" value="1"/>
</dbReference>
<dbReference type="GO" id="GO:0016757">
    <property type="term" value="F:glycosyltransferase activity"/>
    <property type="evidence" value="ECO:0007669"/>
    <property type="project" value="UniProtKB-KW"/>
</dbReference>
<dbReference type="Gene3D" id="3.40.50.2020">
    <property type="match status" value="1"/>
</dbReference>
<dbReference type="EMBL" id="CP109207">
    <property type="protein sequence ID" value="WUU54210.1"/>
    <property type="molecule type" value="Genomic_DNA"/>
</dbReference>
<evidence type="ECO:0000259" key="1">
    <source>
        <dbReference type="Pfam" id="PF00156"/>
    </source>
</evidence>
<keyword evidence="2" id="KW-0808">Transferase</keyword>
<protein>
    <submittedName>
        <fullName evidence="2">Phosphoribosyltransferase family protein</fullName>
    </submittedName>
</protein>
<organism evidence="2">
    <name type="scientific">Streptomyces althioticus</name>
    <dbReference type="NCBI Taxonomy" id="83380"/>
    <lineage>
        <taxon>Bacteria</taxon>
        <taxon>Bacillati</taxon>
        <taxon>Actinomycetota</taxon>
        <taxon>Actinomycetes</taxon>
        <taxon>Kitasatosporales</taxon>
        <taxon>Streptomycetaceae</taxon>
        <taxon>Streptomyces</taxon>
        <taxon>Streptomyces althioticus group</taxon>
    </lineage>
</organism>
<dbReference type="InterPro" id="IPR000836">
    <property type="entry name" value="PRTase_dom"/>
</dbReference>
<dbReference type="InterPro" id="IPR029057">
    <property type="entry name" value="PRTase-like"/>
</dbReference>
<feature type="domain" description="Phosphoribosyltransferase" evidence="1">
    <location>
        <begin position="93"/>
        <end position="139"/>
    </location>
</feature>
<evidence type="ECO:0000313" key="2">
    <source>
        <dbReference type="EMBL" id="WUU54210.1"/>
    </source>
</evidence>
<name>A0ABZ1Y7G3_9ACTN</name>
<dbReference type="Pfam" id="PF00156">
    <property type="entry name" value="Pribosyltran"/>
    <property type="match status" value="1"/>
</dbReference>
<keyword evidence="2" id="KW-0328">Glycosyltransferase</keyword>
<accession>A0ABZ1Y7G3</accession>
<gene>
    <name evidence="2" type="ORF">OIE82_14125</name>
</gene>
<dbReference type="CDD" id="cd06223">
    <property type="entry name" value="PRTases_typeI"/>
    <property type="match status" value="1"/>
</dbReference>